<dbReference type="SUPFAM" id="SSF49354">
    <property type="entry name" value="PapD-like"/>
    <property type="match status" value="1"/>
</dbReference>
<name>A0A9X3CSQ4_9VIBR</name>
<dbReference type="Proteomes" id="UP001155587">
    <property type="component" value="Unassembled WGS sequence"/>
</dbReference>
<dbReference type="RefSeq" id="WP_265677701.1">
    <property type="nucleotide sequence ID" value="NZ_JAKRRY010000059.1"/>
</dbReference>
<evidence type="ECO:0000313" key="2">
    <source>
        <dbReference type="Proteomes" id="UP001155587"/>
    </source>
</evidence>
<keyword evidence="2" id="KW-1185">Reference proteome</keyword>
<reference evidence="1" key="1">
    <citation type="submission" date="2022-02" db="EMBL/GenBank/DDBJ databases">
        <title>Vibrio sp. nov, a new bacterium isolated from seawater.</title>
        <authorList>
            <person name="Yuan Y."/>
        </authorList>
    </citation>
    <scope>NUCLEOTIDE SEQUENCE</scope>
    <source>
        <strain evidence="1">ZSDZ65</strain>
    </source>
</reference>
<dbReference type="InterPro" id="IPR013783">
    <property type="entry name" value="Ig-like_fold"/>
</dbReference>
<dbReference type="AlphaFoldDB" id="A0A9X3CSQ4"/>
<dbReference type="InterPro" id="IPR008962">
    <property type="entry name" value="PapD-like_sf"/>
</dbReference>
<gene>
    <name evidence="1" type="ORF">MD535_24020</name>
</gene>
<dbReference type="EMBL" id="JAKRRY010000059">
    <property type="protein sequence ID" value="MCW8349061.1"/>
    <property type="molecule type" value="Genomic_DNA"/>
</dbReference>
<comment type="caution">
    <text evidence="1">The sequence shown here is derived from an EMBL/GenBank/DDBJ whole genome shotgun (WGS) entry which is preliminary data.</text>
</comment>
<evidence type="ECO:0008006" key="3">
    <source>
        <dbReference type="Google" id="ProtNLM"/>
    </source>
</evidence>
<proteinExistence type="predicted"/>
<evidence type="ECO:0000313" key="1">
    <source>
        <dbReference type="EMBL" id="MCW8349061.1"/>
    </source>
</evidence>
<organism evidence="1 2">
    <name type="scientific">Vibrio qingdaonensis</name>
    <dbReference type="NCBI Taxonomy" id="2829491"/>
    <lineage>
        <taxon>Bacteria</taxon>
        <taxon>Pseudomonadati</taxon>
        <taxon>Pseudomonadota</taxon>
        <taxon>Gammaproteobacteria</taxon>
        <taxon>Vibrionales</taxon>
        <taxon>Vibrionaceae</taxon>
        <taxon>Vibrio</taxon>
    </lineage>
</organism>
<accession>A0A9X3CSQ4</accession>
<protein>
    <recommendedName>
        <fullName evidence="3">Pili assembly chaperone N-terminal domain-containing protein</fullName>
    </recommendedName>
</protein>
<sequence length="261" mass="29107">MQFIMMGKYMFIRSVISSKKISAIILSLMFMLVSVNCYAASGTIKVSDKLNVLSMDNRSMLISITNTNSREPAYVDSKVMEVISSSSDSEELKDVTNVLSDSLIISPKKFIIAPGSRVNVRLFYNTERSKLESDLYFKVRFQPQLAFNLEDNSDYKNNINTEVFISVGVSSLVAIKKTKPNNSINVKKTGKEFYVTNDGDSIVTLDDCNVCSESNLCEILGQIRLTPGRSRSLTQGSDTKSYECKLNDYSGTLETIKGNSY</sequence>
<dbReference type="Gene3D" id="2.60.40.10">
    <property type="entry name" value="Immunoglobulins"/>
    <property type="match status" value="1"/>
</dbReference>